<dbReference type="SUPFAM" id="SSF53850">
    <property type="entry name" value="Periplasmic binding protein-like II"/>
    <property type="match status" value="1"/>
</dbReference>
<comment type="caution">
    <text evidence="9">The sequence shown here is derived from an EMBL/GenBank/DDBJ whole genome shotgun (WGS) entry which is preliminary data.</text>
</comment>
<dbReference type="PANTHER" id="PTHR43649">
    <property type="entry name" value="ARABINOSE-BINDING PROTEIN-RELATED"/>
    <property type="match status" value="1"/>
</dbReference>
<dbReference type="OrthoDB" id="5580590at2"/>
<reference evidence="9 10" key="1">
    <citation type="submission" date="2018-01" db="EMBL/GenBank/DDBJ databases">
        <title>Draft genome sequence of Paucibacter aquatile CR182 isolated from freshwater of the Nakdong River.</title>
        <authorList>
            <person name="Choi A."/>
            <person name="Chung E.J."/>
        </authorList>
    </citation>
    <scope>NUCLEOTIDE SEQUENCE [LARGE SCALE GENOMIC DNA]</scope>
    <source>
        <strain evidence="9 10">CR182</strain>
    </source>
</reference>
<dbReference type="Pfam" id="PF13416">
    <property type="entry name" value="SBP_bac_8"/>
    <property type="match status" value="1"/>
</dbReference>
<organism evidence="9 10">
    <name type="scientific">Kinneretia aquatilis</name>
    <dbReference type="NCBI Taxonomy" id="2070761"/>
    <lineage>
        <taxon>Bacteria</taxon>
        <taxon>Pseudomonadati</taxon>
        <taxon>Pseudomonadota</taxon>
        <taxon>Betaproteobacteria</taxon>
        <taxon>Burkholderiales</taxon>
        <taxon>Sphaerotilaceae</taxon>
        <taxon>Roseateles</taxon>
    </lineage>
</organism>
<dbReference type="PANTHER" id="PTHR43649:SF28">
    <property type="entry name" value="BINDING PROTEIN COMPONENT OF ABC SUGAR TRANSPORTER-RELATED"/>
    <property type="match status" value="1"/>
</dbReference>
<keyword evidence="10" id="KW-1185">Reference proteome</keyword>
<evidence type="ECO:0000256" key="2">
    <source>
        <dbReference type="ARBA" id="ARBA00008520"/>
    </source>
</evidence>
<comment type="similarity">
    <text evidence="2">Belongs to the bacterial solute-binding protein 1 family.</text>
</comment>
<keyword evidence="4 8" id="KW-0732">Signal</keyword>
<feature type="region of interest" description="Disordered" evidence="7">
    <location>
        <begin position="42"/>
        <end position="64"/>
    </location>
</feature>
<dbReference type="InterPro" id="IPR050490">
    <property type="entry name" value="Bact_solute-bd_prot1"/>
</dbReference>
<keyword evidence="3" id="KW-0813">Transport</keyword>
<protein>
    <recommendedName>
        <fullName evidence="6">Probable sugar-binding periplasmic protein</fullName>
    </recommendedName>
</protein>
<evidence type="ECO:0000256" key="6">
    <source>
        <dbReference type="ARBA" id="ARBA00049753"/>
    </source>
</evidence>
<proteinExistence type="inferred from homology"/>
<dbReference type="AlphaFoldDB" id="A0A2N8KVC9"/>
<dbReference type="InterPro" id="IPR006059">
    <property type="entry name" value="SBP"/>
</dbReference>
<evidence type="ECO:0000256" key="8">
    <source>
        <dbReference type="SAM" id="SignalP"/>
    </source>
</evidence>
<dbReference type="Proteomes" id="UP000235916">
    <property type="component" value="Unassembled WGS sequence"/>
</dbReference>
<gene>
    <name evidence="9" type="ORF">C1O66_07660</name>
</gene>
<evidence type="ECO:0000256" key="5">
    <source>
        <dbReference type="ARBA" id="ARBA00049629"/>
    </source>
</evidence>
<accession>A0A2N8KVC9</accession>
<dbReference type="GO" id="GO:0042597">
    <property type="term" value="C:periplasmic space"/>
    <property type="evidence" value="ECO:0007669"/>
    <property type="project" value="UniProtKB-SubCell"/>
</dbReference>
<feature type="signal peptide" evidence="8">
    <location>
        <begin position="1"/>
        <end position="43"/>
    </location>
</feature>
<evidence type="ECO:0000256" key="1">
    <source>
        <dbReference type="ARBA" id="ARBA00004418"/>
    </source>
</evidence>
<dbReference type="Gene3D" id="3.40.190.10">
    <property type="entry name" value="Periplasmic binding protein-like II"/>
    <property type="match status" value="2"/>
</dbReference>
<name>A0A2N8KVC9_9BURK</name>
<dbReference type="EMBL" id="POSP01000003">
    <property type="protein sequence ID" value="PND37414.1"/>
    <property type="molecule type" value="Genomic_DNA"/>
</dbReference>
<evidence type="ECO:0000313" key="9">
    <source>
        <dbReference type="EMBL" id="PND37414.1"/>
    </source>
</evidence>
<comment type="subcellular location">
    <subcellularLocation>
        <location evidence="1">Periplasm</location>
    </subcellularLocation>
</comment>
<feature type="chain" id="PRO_5014989988" description="Probable sugar-binding periplasmic protein" evidence="8">
    <location>
        <begin position="44"/>
        <end position="481"/>
    </location>
</feature>
<evidence type="ECO:0000313" key="10">
    <source>
        <dbReference type="Proteomes" id="UP000235916"/>
    </source>
</evidence>
<sequence>MPYTSSPKSNKSLAPRLPLRGKMPAMLALVTSLALLQPVSVPAAPPAASSSTGTSSGSAGNSSNAALNQELNVLHWWTSAGERAAADHVAARMAEQGLRWIDGAVAGGGGGGAIKVLNERTLRGQAPQVAQLNGQALREWAELGLLLRLDGVAQRRDWRGTLFPQVMSQLNVRDHVVAAPLGIHRINNLYLNLALFRQLKIEPPSDWAGVMRAASALRAAGITPVGFSDEPWQVATVFEAMLLGEAGPALYQRMVVQRDLQAFDDPALERSFKRLREWRNLAAPVNATGGSGSQPGNANPGERRWTELVADFAAGRTAMLISGDWVRGELGALGQEGGRDFECKAVPGTAQAHLFSIDTLAMLAGDNAKQAAQERMAELLGNATLQISYNRIKGSVPVRRDVPVDELDVCAQRSYRLFANPGTPRVPSLVHRMAFDEVGKNAFIETVHRFALDPNQTPAAAQRRLQALLRALGPRPPKALP</sequence>
<comment type="function">
    <text evidence="5">Part of a binding-protein-dependent transport system for a sugar.</text>
</comment>
<evidence type="ECO:0000256" key="3">
    <source>
        <dbReference type="ARBA" id="ARBA00022448"/>
    </source>
</evidence>
<evidence type="ECO:0000256" key="4">
    <source>
        <dbReference type="ARBA" id="ARBA00022729"/>
    </source>
</evidence>
<evidence type="ECO:0000256" key="7">
    <source>
        <dbReference type="SAM" id="MobiDB-lite"/>
    </source>
</evidence>